<dbReference type="AlphaFoldDB" id="X0XJ98"/>
<comment type="caution">
    <text evidence="1">The sequence shown here is derived from an EMBL/GenBank/DDBJ whole genome shotgun (WGS) entry which is preliminary data.</text>
</comment>
<feature type="non-terminal residue" evidence="1">
    <location>
        <position position="223"/>
    </location>
</feature>
<sequence length="223" mass="25332">KRVSWRDDEHKCNICGEYADHANHNEADLFGAGDKAHAYVPSKNEVAYIYQRLDGLVLPLAKKDCLDIPEKIYREVVLEPTSTLKRVAKALAKSAISAIQGLTWLRELSDGFQYREIQDGMETCPVCKGAGECDQWFFIGEDEPIIGLQISEANIEEYEQRMETCPKCEGAKEIPHMVRETKEIKSPKDHAVRDLLEENEDQGRFVIFTGFQGSNDRVVKICH</sequence>
<protein>
    <submittedName>
        <fullName evidence="1">Uncharacterized protein</fullName>
    </submittedName>
</protein>
<evidence type="ECO:0000313" key="1">
    <source>
        <dbReference type="EMBL" id="GAG43255.1"/>
    </source>
</evidence>
<proteinExistence type="predicted"/>
<gene>
    <name evidence="1" type="ORF">S01H1_79811</name>
</gene>
<dbReference type="EMBL" id="BARS01053837">
    <property type="protein sequence ID" value="GAG43255.1"/>
    <property type="molecule type" value="Genomic_DNA"/>
</dbReference>
<name>X0XJ98_9ZZZZ</name>
<reference evidence="1" key="1">
    <citation type="journal article" date="2014" name="Front. Microbiol.">
        <title>High frequency of phylogenetically diverse reductive dehalogenase-homologous genes in deep subseafloor sedimentary metagenomes.</title>
        <authorList>
            <person name="Kawai M."/>
            <person name="Futagami T."/>
            <person name="Toyoda A."/>
            <person name="Takaki Y."/>
            <person name="Nishi S."/>
            <person name="Hori S."/>
            <person name="Arai W."/>
            <person name="Tsubouchi T."/>
            <person name="Morono Y."/>
            <person name="Uchiyama I."/>
            <person name="Ito T."/>
            <person name="Fujiyama A."/>
            <person name="Inagaki F."/>
            <person name="Takami H."/>
        </authorList>
    </citation>
    <scope>NUCLEOTIDE SEQUENCE</scope>
    <source>
        <strain evidence="1">Expedition CK06-06</strain>
    </source>
</reference>
<dbReference type="Gene3D" id="6.20.20.10">
    <property type="match status" value="1"/>
</dbReference>
<feature type="non-terminal residue" evidence="1">
    <location>
        <position position="1"/>
    </location>
</feature>
<organism evidence="1">
    <name type="scientific">marine sediment metagenome</name>
    <dbReference type="NCBI Taxonomy" id="412755"/>
    <lineage>
        <taxon>unclassified sequences</taxon>
        <taxon>metagenomes</taxon>
        <taxon>ecological metagenomes</taxon>
    </lineage>
</organism>
<accession>X0XJ98</accession>